<proteinExistence type="predicted"/>
<gene>
    <name evidence="1" type="primary">mazE6</name>
    <name evidence="1" type="ORF">Back2_24450</name>
</gene>
<dbReference type="RefSeq" id="WP_125569499.1">
    <property type="nucleotide sequence ID" value="NZ_AP019307.1"/>
</dbReference>
<dbReference type="Gene3D" id="1.10.1220.10">
    <property type="entry name" value="Met repressor-like"/>
    <property type="match status" value="1"/>
</dbReference>
<reference evidence="1 2" key="1">
    <citation type="submission" date="2018-11" db="EMBL/GenBank/DDBJ databases">
        <title>Complete genome sequence of Nocardioides baekrokdamisoli strain KCTC 39748.</title>
        <authorList>
            <person name="Kang S.W."/>
            <person name="Lee K.C."/>
            <person name="Kim K.K."/>
            <person name="Kim J.S."/>
            <person name="Kim D.S."/>
            <person name="Ko S.H."/>
            <person name="Yang S.H."/>
            <person name="Shin Y.K."/>
            <person name="Lee J.S."/>
        </authorList>
    </citation>
    <scope>NUCLEOTIDE SEQUENCE [LARGE SCALE GENOMIC DNA]</scope>
    <source>
        <strain evidence="1 2">KCTC 39748</strain>
    </source>
</reference>
<evidence type="ECO:0000313" key="1">
    <source>
        <dbReference type="EMBL" id="BBH18158.1"/>
    </source>
</evidence>
<organism evidence="1 2">
    <name type="scientific">Nocardioides baekrokdamisoli</name>
    <dbReference type="NCBI Taxonomy" id="1804624"/>
    <lineage>
        <taxon>Bacteria</taxon>
        <taxon>Bacillati</taxon>
        <taxon>Actinomycetota</taxon>
        <taxon>Actinomycetes</taxon>
        <taxon>Propionibacteriales</taxon>
        <taxon>Nocardioidaceae</taxon>
        <taxon>Nocardioides</taxon>
    </lineage>
</organism>
<dbReference type="Proteomes" id="UP000271573">
    <property type="component" value="Chromosome"/>
</dbReference>
<protein>
    <submittedName>
        <fullName evidence="1">Antitoxin MazE6</fullName>
    </submittedName>
</protein>
<dbReference type="KEGG" id="nbe:Back2_24450"/>
<dbReference type="OrthoDB" id="73061at2"/>
<accession>A0A3G9J3E9</accession>
<dbReference type="InterPro" id="IPR010985">
    <property type="entry name" value="Ribbon_hlx_hlx"/>
</dbReference>
<sequence length="80" mass="9080">MKTAISVPDEIFERVERMAKRHGINRSQFYSQAAERYASELEANDLKDAINAAVDIAYPDMSVDFALETGRRLLGADDEW</sequence>
<evidence type="ECO:0000313" key="2">
    <source>
        <dbReference type="Proteomes" id="UP000271573"/>
    </source>
</evidence>
<dbReference type="AlphaFoldDB" id="A0A3G9J3E9"/>
<dbReference type="EMBL" id="AP019307">
    <property type="protein sequence ID" value="BBH18158.1"/>
    <property type="molecule type" value="Genomic_DNA"/>
</dbReference>
<dbReference type="GO" id="GO:0006355">
    <property type="term" value="P:regulation of DNA-templated transcription"/>
    <property type="evidence" value="ECO:0007669"/>
    <property type="project" value="InterPro"/>
</dbReference>
<dbReference type="SUPFAM" id="SSF47598">
    <property type="entry name" value="Ribbon-helix-helix"/>
    <property type="match status" value="1"/>
</dbReference>
<dbReference type="InterPro" id="IPR013321">
    <property type="entry name" value="Arc_rbn_hlx_hlx"/>
</dbReference>
<keyword evidence="2" id="KW-1185">Reference proteome</keyword>
<name>A0A3G9J3E9_9ACTN</name>